<reference evidence="3" key="2">
    <citation type="submission" date="2023-05" db="EMBL/GenBank/DDBJ databases">
        <authorList>
            <consortium name="Lawrence Berkeley National Laboratory"/>
            <person name="Steindorff A."/>
            <person name="Hensen N."/>
            <person name="Bonometti L."/>
            <person name="Westerberg I."/>
            <person name="Brannstrom I.O."/>
            <person name="Guillou S."/>
            <person name="Cros-Aarteil S."/>
            <person name="Calhoun S."/>
            <person name="Haridas S."/>
            <person name="Kuo A."/>
            <person name="Mondo S."/>
            <person name="Pangilinan J."/>
            <person name="Riley R."/>
            <person name="Labutti K."/>
            <person name="Andreopoulos B."/>
            <person name="Lipzen A."/>
            <person name="Chen C."/>
            <person name="Yanf M."/>
            <person name="Daum C."/>
            <person name="Ng V."/>
            <person name="Clum A."/>
            <person name="Ohm R."/>
            <person name="Martin F."/>
            <person name="Silar P."/>
            <person name="Natvig D."/>
            <person name="Lalanne C."/>
            <person name="Gautier V."/>
            <person name="Ament-Velasquez S.L."/>
            <person name="Kruys A."/>
            <person name="Hutchinson M.I."/>
            <person name="Powell A.J."/>
            <person name="Barry K."/>
            <person name="Miller A.N."/>
            <person name="Grigoriev I.V."/>
            <person name="Debuchy R."/>
            <person name="Gladieux P."/>
            <person name="Thoren M.H."/>
            <person name="Johannesson H."/>
        </authorList>
    </citation>
    <scope>NUCLEOTIDE SEQUENCE</scope>
    <source>
        <strain evidence="3">PSN309</strain>
    </source>
</reference>
<feature type="compositionally biased region" description="Basic and acidic residues" evidence="1">
    <location>
        <begin position="50"/>
        <end position="68"/>
    </location>
</feature>
<dbReference type="AlphaFoldDB" id="A0AAN6WQP6"/>
<evidence type="ECO:0000313" key="3">
    <source>
        <dbReference type="EMBL" id="KAK4184617.1"/>
    </source>
</evidence>
<feature type="domain" description="Subtelomeric hrmA-associated cluster protein AFUB-079030/YDR124W-like helical bundle" evidence="2">
    <location>
        <begin position="171"/>
        <end position="305"/>
    </location>
</feature>
<comment type="caution">
    <text evidence="3">The sequence shown here is derived from an EMBL/GenBank/DDBJ whole genome shotgun (WGS) entry which is preliminary data.</text>
</comment>
<keyword evidence="4" id="KW-1185">Reference proteome</keyword>
<feature type="region of interest" description="Disordered" evidence="1">
    <location>
        <begin position="91"/>
        <end position="119"/>
    </location>
</feature>
<dbReference type="EMBL" id="MU864481">
    <property type="protein sequence ID" value="KAK4184617.1"/>
    <property type="molecule type" value="Genomic_DNA"/>
</dbReference>
<reference evidence="3" key="1">
    <citation type="journal article" date="2023" name="Mol. Phylogenet. Evol.">
        <title>Genome-scale phylogeny and comparative genomics of the fungal order Sordariales.</title>
        <authorList>
            <person name="Hensen N."/>
            <person name="Bonometti L."/>
            <person name="Westerberg I."/>
            <person name="Brannstrom I.O."/>
            <person name="Guillou S."/>
            <person name="Cros-Aarteil S."/>
            <person name="Calhoun S."/>
            <person name="Haridas S."/>
            <person name="Kuo A."/>
            <person name="Mondo S."/>
            <person name="Pangilinan J."/>
            <person name="Riley R."/>
            <person name="LaButti K."/>
            <person name="Andreopoulos B."/>
            <person name="Lipzen A."/>
            <person name="Chen C."/>
            <person name="Yan M."/>
            <person name="Daum C."/>
            <person name="Ng V."/>
            <person name="Clum A."/>
            <person name="Steindorff A."/>
            <person name="Ohm R.A."/>
            <person name="Martin F."/>
            <person name="Silar P."/>
            <person name="Natvig D.O."/>
            <person name="Lalanne C."/>
            <person name="Gautier V."/>
            <person name="Ament-Velasquez S.L."/>
            <person name="Kruys A."/>
            <person name="Hutchinson M.I."/>
            <person name="Powell A.J."/>
            <person name="Barry K."/>
            <person name="Miller A.N."/>
            <person name="Grigoriev I.V."/>
            <person name="Debuchy R."/>
            <person name="Gladieux P."/>
            <person name="Hiltunen Thoren M."/>
            <person name="Johannesson H."/>
        </authorList>
    </citation>
    <scope>NUCLEOTIDE SEQUENCE</scope>
    <source>
        <strain evidence="3">PSN309</strain>
    </source>
</reference>
<dbReference type="InterPro" id="IPR021264">
    <property type="entry name" value="AFUB_079030/YDR124W-like"/>
</dbReference>
<feature type="region of interest" description="Disordered" evidence="1">
    <location>
        <begin position="31"/>
        <end position="68"/>
    </location>
</feature>
<accession>A0AAN6WQP6</accession>
<dbReference type="PANTHER" id="PTHR36102">
    <property type="entry name" value="CHROMOSOME 10, WHOLE GENOME SHOTGUN SEQUENCE"/>
    <property type="match status" value="1"/>
</dbReference>
<proteinExistence type="predicted"/>
<organism evidence="3 4">
    <name type="scientific">Podospora australis</name>
    <dbReference type="NCBI Taxonomy" id="1536484"/>
    <lineage>
        <taxon>Eukaryota</taxon>
        <taxon>Fungi</taxon>
        <taxon>Dikarya</taxon>
        <taxon>Ascomycota</taxon>
        <taxon>Pezizomycotina</taxon>
        <taxon>Sordariomycetes</taxon>
        <taxon>Sordariomycetidae</taxon>
        <taxon>Sordariales</taxon>
        <taxon>Podosporaceae</taxon>
        <taxon>Podospora</taxon>
    </lineage>
</organism>
<name>A0AAN6WQP6_9PEZI</name>
<sequence length="325" mass="36891">MEGYWAPLTPPFEYDLSEPVVLRRTPTHARSGPIMRPLAPLLPSSSQAGRSDRRNVAEGLRTERSAPIPREDLVNLHPSTLSQLRLFPAVGERQSENPSAEHPAPSMGHSDARAETGQRRHHDLATVVPEHRILAPPTALLARAIIHNQQLGFSNMPLWNLGYIEGFLICQKEAVTRFLQERLFVLGLQNCSRIARVIINTMVPKKSSSNPYMGGEPTRPEWWPQDMSHLDPQRMRLPDTIILITHLIRLVARPRSEHHLDFWGLHLNIARLEDAVTRSLLDWLNDEDEREQQKRTILKEVFAVAGAEEEYLMGRLSMSVRPLGS</sequence>
<dbReference type="Proteomes" id="UP001302126">
    <property type="component" value="Unassembled WGS sequence"/>
</dbReference>
<dbReference type="PANTHER" id="PTHR36102:SF1">
    <property type="entry name" value="YDR124W-LIKE HELICAL BUNDLE DOMAIN-CONTAINING PROTEIN"/>
    <property type="match status" value="1"/>
</dbReference>
<gene>
    <name evidence="3" type="ORF">QBC35DRAFT_47238</name>
</gene>
<evidence type="ECO:0000259" key="2">
    <source>
        <dbReference type="Pfam" id="PF11001"/>
    </source>
</evidence>
<dbReference type="InterPro" id="IPR047092">
    <property type="entry name" value="AFUB_07903/YDR124W-like_hel"/>
</dbReference>
<protein>
    <recommendedName>
        <fullName evidence="2">Subtelomeric hrmA-associated cluster protein AFUB-079030/YDR124W-like helical bundle domain-containing protein</fullName>
    </recommendedName>
</protein>
<evidence type="ECO:0000313" key="4">
    <source>
        <dbReference type="Proteomes" id="UP001302126"/>
    </source>
</evidence>
<dbReference type="Pfam" id="PF11001">
    <property type="entry name" value="AFUB_07903_YDR124W_hel"/>
    <property type="match status" value="1"/>
</dbReference>
<evidence type="ECO:0000256" key="1">
    <source>
        <dbReference type="SAM" id="MobiDB-lite"/>
    </source>
</evidence>